<name>A0A2Z4LP30_9FLAO</name>
<dbReference type="SUPFAM" id="SSF53067">
    <property type="entry name" value="Actin-like ATPase domain"/>
    <property type="match status" value="1"/>
</dbReference>
<sequence length="286" mass="31501">MEVLGVDIGGTNINAGRVEGESIINQFYIEVDKEDSEQQTLERLFKCIDKLVSDTTEAIGVGVPAVVDCLKGIVYEVQNIPAWKKVHLKRILEDRYRIPVYINNDANCFAMGEALFGKGKLYKDCIGLSIGTGLGMGIIIDNKIYNGVLSGAGEIGMVPYKDSILENYASSFFFTENYGLSAKEVHDRAKQGNDIALKAFSEFGEHLGQAVNTILYVLAPEAIILGGSISKAYPFFKKPMEKIMDSFAYPEQIKNLKIELSELTESAILGAASLCYQKTENIKQVQ</sequence>
<evidence type="ECO:0000256" key="1">
    <source>
        <dbReference type="ARBA" id="ARBA00006479"/>
    </source>
</evidence>
<dbReference type="EMBL" id="CP030104">
    <property type="protein sequence ID" value="AWX43523.1"/>
    <property type="molecule type" value="Genomic_DNA"/>
</dbReference>
<keyword evidence="3" id="KW-1185">Reference proteome</keyword>
<dbReference type="RefSeq" id="WP_112377090.1">
    <property type="nucleotide sequence ID" value="NZ_CP030104.1"/>
</dbReference>
<dbReference type="Gene3D" id="3.30.420.40">
    <property type="match status" value="2"/>
</dbReference>
<dbReference type="AlphaFoldDB" id="A0A2Z4LP30"/>
<keyword evidence="2" id="KW-0808">Transferase</keyword>
<reference evidence="2 3" key="1">
    <citation type="submission" date="2018-06" db="EMBL/GenBank/DDBJ databases">
        <title>Spongiibacterium sp. HME9304 Genome sequencing and assembly.</title>
        <authorList>
            <person name="Kang H."/>
            <person name="Kim H."/>
            <person name="Joh K."/>
        </authorList>
    </citation>
    <scope>NUCLEOTIDE SEQUENCE [LARGE SCALE GENOMIC DNA]</scope>
    <source>
        <strain evidence="2 3">HME9304</strain>
    </source>
</reference>
<evidence type="ECO:0000313" key="3">
    <source>
        <dbReference type="Proteomes" id="UP000248536"/>
    </source>
</evidence>
<dbReference type="KEGG" id="spon:HME9304_00512"/>
<dbReference type="Pfam" id="PF00480">
    <property type="entry name" value="ROK"/>
    <property type="match status" value="1"/>
</dbReference>
<dbReference type="PANTHER" id="PTHR18964:SF149">
    <property type="entry name" value="BIFUNCTIONAL UDP-N-ACETYLGLUCOSAMINE 2-EPIMERASE_N-ACETYLMANNOSAMINE KINASE"/>
    <property type="match status" value="1"/>
</dbReference>
<gene>
    <name evidence="2" type="ORF">HME9304_00512</name>
</gene>
<dbReference type="Proteomes" id="UP000248536">
    <property type="component" value="Chromosome"/>
</dbReference>
<dbReference type="GO" id="GO:0004340">
    <property type="term" value="F:glucokinase activity"/>
    <property type="evidence" value="ECO:0007669"/>
    <property type="project" value="UniProtKB-EC"/>
</dbReference>
<dbReference type="PANTHER" id="PTHR18964">
    <property type="entry name" value="ROK (REPRESSOR, ORF, KINASE) FAMILY"/>
    <property type="match status" value="1"/>
</dbReference>
<accession>A0A2Z4LP30</accession>
<comment type="similarity">
    <text evidence="1">Belongs to the ROK (NagC/XylR) family.</text>
</comment>
<proteinExistence type="inferred from homology"/>
<dbReference type="CDD" id="cd23763">
    <property type="entry name" value="ASKHA_ATPase_ROK"/>
    <property type="match status" value="1"/>
</dbReference>
<dbReference type="InterPro" id="IPR043129">
    <property type="entry name" value="ATPase_NBD"/>
</dbReference>
<dbReference type="OrthoDB" id="9810372at2"/>
<organism evidence="2 3">
    <name type="scientific">Flagellimonas maritima</name>
    <dbReference type="NCBI Taxonomy" id="1383885"/>
    <lineage>
        <taxon>Bacteria</taxon>
        <taxon>Pseudomonadati</taxon>
        <taxon>Bacteroidota</taxon>
        <taxon>Flavobacteriia</taxon>
        <taxon>Flavobacteriales</taxon>
        <taxon>Flavobacteriaceae</taxon>
        <taxon>Flagellimonas</taxon>
    </lineage>
</organism>
<dbReference type="EC" id="2.7.1.2" evidence="2"/>
<protein>
    <submittedName>
        <fullName evidence="2">Glucokinase</fullName>
        <ecNumber evidence="2">2.7.1.2</ecNumber>
    </submittedName>
</protein>
<keyword evidence="2" id="KW-0418">Kinase</keyword>
<dbReference type="InterPro" id="IPR000600">
    <property type="entry name" value="ROK"/>
</dbReference>
<evidence type="ECO:0000313" key="2">
    <source>
        <dbReference type="EMBL" id="AWX43523.1"/>
    </source>
</evidence>